<keyword evidence="4 6" id="KW-0520">NAD</keyword>
<feature type="binding site" evidence="6">
    <location>
        <position position="45"/>
    </location>
    <ligand>
        <name>(6S)-NADPHX</name>
        <dbReference type="ChEBI" id="CHEBI:64076"/>
    </ligand>
</feature>
<dbReference type="InterPro" id="IPR000631">
    <property type="entry name" value="CARKD"/>
</dbReference>
<evidence type="ECO:0000256" key="1">
    <source>
        <dbReference type="ARBA" id="ARBA00022741"/>
    </source>
</evidence>
<gene>
    <name evidence="6" type="primary">nnrD</name>
    <name evidence="8" type="ORF">H8S44_07835</name>
</gene>
<dbReference type="PROSITE" id="PS51383">
    <property type="entry name" value="YJEF_C_3"/>
    <property type="match status" value="1"/>
</dbReference>
<dbReference type="InterPro" id="IPR029056">
    <property type="entry name" value="Ribokinase-like"/>
</dbReference>
<feature type="binding site" evidence="6">
    <location>
        <position position="232"/>
    </location>
    <ligand>
        <name>(6S)-NADPHX</name>
        <dbReference type="ChEBI" id="CHEBI:64076"/>
    </ligand>
</feature>
<feature type="domain" description="YjeF C-terminal" evidence="7">
    <location>
        <begin position="10"/>
        <end position="312"/>
    </location>
</feature>
<comment type="caution">
    <text evidence="8">The sequence shown here is derived from an EMBL/GenBank/DDBJ whole genome shotgun (WGS) entry which is preliminary data.</text>
</comment>
<evidence type="ECO:0000313" key="9">
    <source>
        <dbReference type="Proteomes" id="UP000649345"/>
    </source>
</evidence>
<dbReference type="RefSeq" id="WP_186871990.1">
    <property type="nucleotide sequence ID" value="NZ_JACOOR010000004.1"/>
</dbReference>
<feature type="binding site" evidence="6">
    <location>
        <position position="115"/>
    </location>
    <ligand>
        <name>(6S)-NADPHX</name>
        <dbReference type="ChEBI" id="CHEBI:64076"/>
    </ligand>
</feature>
<evidence type="ECO:0000259" key="7">
    <source>
        <dbReference type="PROSITE" id="PS51383"/>
    </source>
</evidence>
<dbReference type="GO" id="GO:0110051">
    <property type="term" value="P:metabolite repair"/>
    <property type="evidence" value="ECO:0007669"/>
    <property type="project" value="TreeGrafter"/>
</dbReference>
<evidence type="ECO:0000256" key="5">
    <source>
        <dbReference type="ARBA" id="ARBA00023239"/>
    </source>
</evidence>
<feature type="binding site" evidence="6">
    <location>
        <position position="169"/>
    </location>
    <ligand>
        <name>(6S)-NADPHX</name>
        <dbReference type="ChEBI" id="CHEBI:64076"/>
    </ligand>
</feature>
<name>A0A923RLW7_9FIRM</name>
<dbReference type="CDD" id="cd01171">
    <property type="entry name" value="YXKO-related"/>
    <property type="match status" value="1"/>
</dbReference>
<keyword evidence="5 6" id="KW-0456">Lyase</keyword>
<dbReference type="Pfam" id="PF01256">
    <property type="entry name" value="Carb_kinase"/>
    <property type="match status" value="1"/>
</dbReference>
<comment type="function">
    <text evidence="6">Catalyzes the dehydration of the S-form of NAD(P)HX at the expense of ADP, which is converted to AMP. Together with NAD(P)HX epimerase, which catalyzes the epimerization of the S- and R-forms, the enzyme allows the repair of both epimers of NAD(P)HX, a damaged form of NAD(P)H that is a result of enzymatic or heat-dependent hydration.</text>
</comment>
<evidence type="ECO:0000256" key="2">
    <source>
        <dbReference type="ARBA" id="ARBA00022840"/>
    </source>
</evidence>
<dbReference type="Gene3D" id="3.40.1190.20">
    <property type="match status" value="1"/>
</dbReference>
<dbReference type="GO" id="GO:0046496">
    <property type="term" value="P:nicotinamide nucleotide metabolic process"/>
    <property type="evidence" value="ECO:0007669"/>
    <property type="project" value="UniProtKB-UniRule"/>
</dbReference>
<accession>A0A923RLW7</accession>
<dbReference type="PANTHER" id="PTHR12592">
    <property type="entry name" value="ATP-DEPENDENT (S)-NAD(P)H-HYDRATE DEHYDRATASE FAMILY MEMBER"/>
    <property type="match status" value="1"/>
</dbReference>
<dbReference type="AlphaFoldDB" id="A0A923RLW7"/>
<sequence length="320" mass="33535">MEKQIFRNFTKKLAAKLLPARDPDGHKGDFGRVSITGGSVGFTGAPVLAAYGAARSGSGLVFLGVPEPIYPIVAGHCLEVMPSPLPAARGKISKDAFFPILERLNGCDAGLLGPGLGRSQDLSKLMSKILEETETPLVIDADGLYAIKDRRELLQKRAERGLLTILTPHEGEFRYLSGDLAPGREAAALDFAKEYGCILVLKGPETVTALPDGSCYVNTTGNNGMAKGGSGDVLGGMILGLLGQLVASKRSAEADTDKAQFSKAGISEAGGITALAVYLHGLAGDIACKELGEYGMLPSDLAARIPAAILEVQKNQSQHF</sequence>
<evidence type="ECO:0000256" key="4">
    <source>
        <dbReference type="ARBA" id="ARBA00023027"/>
    </source>
</evidence>
<dbReference type="HAMAP" id="MF_01965">
    <property type="entry name" value="NADHX_dehydratase"/>
    <property type="match status" value="1"/>
</dbReference>
<comment type="catalytic activity">
    <reaction evidence="6">
        <text>(6S)-NADHX + ADP = AMP + phosphate + NADH + H(+)</text>
        <dbReference type="Rhea" id="RHEA:32223"/>
        <dbReference type="ChEBI" id="CHEBI:15378"/>
        <dbReference type="ChEBI" id="CHEBI:43474"/>
        <dbReference type="ChEBI" id="CHEBI:57945"/>
        <dbReference type="ChEBI" id="CHEBI:64074"/>
        <dbReference type="ChEBI" id="CHEBI:456215"/>
        <dbReference type="ChEBI" id="CHEBI:456216"/>
        <dbReference type="EC" id="4.2.1.136"/>
    </reaction>
</comment>
<keyword evidence="9" id="KW-1185">Reference proteome</keyword>
<keyword evidence="3 6" id="KW-0521">NADP</keyword>
<evidence type="ECO:0000256" key="3">
    <source>
        <dbReference type="ARBA" id="ARBA00022857"/>
    </source>
</evidence>
<feature type="binding site" evidence="6">
    <location>
        <position position="231"/>
    </location>
    <ligand>
        <name>AMP</name>
        <dbReference type="ChEBI" id="CHEBI:456215"/>
    </ligand>
</feature>
<keyword evidence="1 6" id="KW-0547">Nucleotide-binding</keyword>
<dbReference type="SUPFAM" id="SSF53613">
    <property type="entry name" value="Ribokinase-like"/>
    <property type="match status" value="1"/>
</dbReference>
<dbReference type="Proteomes" id="UP000649345">
    <property type="component" value="Unassembled WGS sequence"/>
</dbReference>
<comment type="similarity">
    <text evidence="6">Belongs to the NnrD/CARKD family.</text>
</comment>
<dbReference type="GO" id="GO:0052856">
    <property type="term" value="F:NAD(P)HX epimerase activity"/>
    <property type="evidence" value="ECO:0007669"/>
    <property type="project" value="TreeGrafter"/>
</dbReference>
<organism evidence="8 9">
    <name type="scientific">Anaerosacchariphilus hominis</name>
    <dbReference type="NCBI Taxonomy" id="2763017"/>
    <lineage>
        <taxon>Bacteria</taxon>
        <taxon>Bacillati</taxon>
        <taxon>Bacillota</taxon>
        <taxon>Clostridia</taxon>
        <taxon>Lachnospirales</taxon>
        <taxon>Lachnospiraceae</taxon>
        <taxon>Anaerosacchariphilus</taxon>
    </lineage>
</organism>
<comment type="cofactor">
    <cofactor evidence="6">
        <name>Mg(2+)</name>
        <dbReference type="ChEBI" id="CHEBI:18420"/>
    </cofactor>
</comment>
<feature type="binding site" evidence="6">
    <location>
        <begin position="202"/>
        <end position="206"/>
    </location>
    <ligand>
        <name>AMP</name>
        <dbReference type="ChEBI" id="CHEBI:456215"/>
    </ligand>
</feature>
<dbReference type="NCBIfam" id="TIGR00196">
    <property type="entry name" value="yjeF_cterm"/>
    <property type="match status" value="1"/>
</dbReference>
<dbReference type="PANTHER" id="PTHR12592:SF0">
    <property type="entry name" value="ATP-DEPENDENT (S)-NAD(P)H-HYDRATE DEHYDRATASE"/>
    <property type="match status" value="1"/>
</dbReference>
<protein>
    <recommendedName>
        <fullName evidence="6">ADP-dependent (S)-NAD(P)H-hydrate dehydratase</fullName>
        <ecNumber evidence="6">4.2.1.136</ecNumber>
    </recommendedName>
    <alternativeName>
        <fullName evidence="6">ADP-dependent NAD(P)HX dehydratase</fullName>
    </alternativeName>
</protein>
<dbReference type="GO" id="GO:0052855">
    <property type="term" value="F:ADP-dependent NAD(P)H-hydrate dehydratase activity"/>
    <property type="evidence" value="ECO:0007669"/>
    <property type="project" value="UniProtKB-UniRule"/>
</dbReference>
<keyword evidence="2 6" id="KW-0067">ATP-binding</keyword>
<comment type="subunit">
    <text evidence="6">Homotetramer.</text>
</comment>
<dbReference type="EC" id="4.2.1.136" evidence="6"/>
<comment type="catalytic activity">
    <reaction evidence="6">
        <text>(6S)-NADPHX + ADP = AMP + phosphate + NADPH + H(+)</text>
        <dbReference type="Rhea" id="RHEA:32235"/>
        <dbReference type="ChEBI" id="CHEBI:15378"/>
        <dbReference type="ChEBI" id="CHEBI:43474"/>
        <dbReference type="ChEBI" id="CHEBI:57783"/>
        <dbReference type="ChEBI" id="CHEBI:64076"/>
        <dbReference type="ChEBI" id="CHEBI:456215"/>
        <dbReference type="ChEBI" id="CHEBI:456216"/>
        <dbReference type="EC" id="4.2.1.136"/>
    </reaction>
</comment>
<dbReference type="EMBL" id="JACOOR010000004">
    <property type="protein sequence ID" value="MBC5659678.1"/>
    <property type="molecule type" value="Genomic_DNA"/>
</dbReference>
<evidence type="ECO:0000256" key="6">
    <source>
        <dbReference type="HAMAP-Rule" id="MF_01965"/>
    </source>
</evidence>
<reference evidence="8" key="1">
    <citation type="submission" date="2020-08" db="EMBL/GenBank/DDBJ databases">
        <title>Genome public.</title>
        <authorList>
            <person name="Liu C."/>
            <person name="Sun Q."/>
        </authorList>
    </citation>
    <scope>NUCLEOTIDE SEQUENCE</scope>
    <source>
        <strain evidence="8">NSJ-68</strain>
    </source>
</reference>
<evidence type="ECO:0000313" key="8">
    <source>
        <dbReference type="EMBL" id="MBC5659678.1"/>
    </source>
</evidence>
<proteinExistence type="inferred from homology"/>
<dbReference type="GO" id="GO:0005524">
    <property type="term" value="F:ATP binding"/>
    <property type="evidence" value="ECO:0007669"/>
    <property type="project" value="UniProtKB-KW"/>
</dbReference>